<dbReference type="EMBL" id="BGZK01000107">
    <property type="protein sequence ID" value="GBP19334.1"/>
    <property type="molecule type" value="Genomic_DNA"/>
</dbReference>
<protein>
    <submittedName>
        <fullName evidence="1">Uncharacterized protein</fullName>
    </submittedName>
</protein>
<dbReference type="AlphaFoldDB" id="A0A4C1TZV7"/>
<reference evidence="1 2" key="1">
    <citation type="journal article" date="2019" name="Commun. Biol.">
        <title>The bagworm genome reveals a unique fibroin gene that provides high tensile strength.</title>
        <authorList>
            <person name="Kono N."/>
            <person name="Nakamura H."/>
            <person name="Ohtoshi R."/>
            <person name="Tomita M."/>
            <person name="Numata K."/>
            <person name="Arakawa K."/>
        </authorList>
    </citation>
    <scope>NUCLEOTIDE SEQUENCE [LARGE SCALE GENOMIC DNA]</scope>
</reference>
<evidence type="ECO:0000313" key="1">
    <source>
        <dbReference type="EMBL" id="GBP19334.1"/>
    </source>
</evidence>
<dbReference type="Proteomes" id="UP000299102">
    <property type="component" value="Unassembled WGS sequence"/>
</dbReference>
<evidence type="ECO:0000313" key="2">
    <source>
        <dbReference type="Proteomes" id="UP000299102"/>
    </source>
</evidence>
<proteinExistence type="predicted"/>
<keyword evidence="2" id="KW-1185">Reference proteome</keyword>
<gene>
    <name evidence="1" type="ORF">EVAR_12375_1</name>
</gene>
<accession>A0A4C1TZV7</accession>
<comment type="caution">
    <text evidence="1">The sequence shown here is derived from an EMBL/GenBank/DDBJ whole genome shotgun (WGS) entry which is preliminary data.</text>
</comment>
<name>A0A4C1TZV7_EUMVA</name>
<organism evidence="1 2">
    <name type="scientific">Eumeta variegata</name>
    <name type="common">Bagworm moth</name>
    <name type="synonym">Eumeta japonica</name>
    <dbReference type="NCBI Taxonomy" id="151549"/>
    <lineage>
        <taxon>Eukaryota</taxon>
        <taxon>Metazoa</taxon>
        <taxon>Ecdysozoa</taxon>
        <taxon>Arthropoda</taxon>
        <taxon>Hexapoda</taxon>
        <taxon>Insecta</taxon>
        <taxon>Pterygota</taxon>
        <taxon>Neoptera</taxon>
        <taxon>Endopterygota</taxon>
        <taxon>Lepidoptera</taxon>
        <taxon>Glossata</taxon>
        <taxon>Ditrysia</taxon>
        <taxon>Tineoidea</taxon>
        <taxon>Psychidae</taxon>
        <taxon>Oiketicinae</taxon>
        <taxon>Eumeta</taxon>
    </lineage>
</organism>
<sequence>MGEEIHEELLFAKTLKTDTKEMFRMASVASAVEACPDANENGSLLKIKGFFEQIFVPLSRLRRLALALRVSRPY</sequence>